<comment type="caution">
    <text evidence="4">The sequence shown here is derived from an EMBL/GenBank/DDBJ whole genome shotgun (WGS) entry which is preliminary data.</text>
</comment>
<keyword evidence="5" id="KW-1185">Reference proteome</keyword>
<evidence type="ECO:0000256" key="3">
    <source>
        <dbReference type="SAM" id="SignalP"/>
    </source>
</evidence>
<keyword evidence="3" id="KW-0732">Signal</keyword>
<feature type="transmembrane region" description="Helical" evidence="2">
    <location>
        <begin position="191"/>
        <end position="209"/>
    </location>
</feature>
<accession>A0AAD7HQZ6</accession>
<feature type="region of interest" description="Disordered" evidence="1">
    <location>
        <begin position="155"/>
        <end position="174"/>
    </location>
</feature>
<proteinExistence type="predicted"/>
<keyword evidence="2" id="KW-0812">Transmembrane</keyword>
<name>A0AAD7HQZ6_9AGAR</name>
<gene>
    <name evidence="4" type="ORF">B0H16DRAFT_1471831</name>
</gene>
<evidence type="ECO:0000256" key="1">
    <source>
        <dbReference type="SAM" id="MobiDB-lite"/>
    </source>
</evidence>
<keyword evidence="2" id="KW-0472">Membrane</keyword>
<protein>
    <submittedName>
        <fullName evidence="4">Uncharacterized protein</fullName>
    </submittedName>
</protein>
<dbReference type="EMBL" id="JARKIB010000194">
    <property type="protein sequence ID" value="KAJ7725449.1"/>
    <property type="molecule type" value="Genomic_DNA"/>
</dbReference>
<feature type="chain" id="PRO_5041929373" evidence="3">
    <location>
        <begin position="19"/>
        <end position="234"/>
    </location>
</feature>
<dbReference type="AlphaFoldDB" id="A0AAD7HQZ6"/>
<organism evidence="4 5">
    <name type="scientific">Mycena metata</name>
    <dbReference type="NCBI Taxonomy" id="1033252"/>
    <lineage>
        <taxon>Eukaryota</taxon>
        <taxon>Fungi</taxon>
        <taxon>Dikarya</taxon>
        <taxon>Basidiomycota</taxon>
        <taxon>Agaricomycotina</taxon>
        <taxon>Agaricomycetes</taxon>
        <taxon>Agaricomycetidae</taxon>
        <taxon>Agaricales</taxon>
        <taxon>Marasmiineae</taxon>
        <taxon>Mycenaceae</taxon>
        <taxon>Mycena</taxon>
    </lineage>
</organism>
<evidence type="ECO:0000313" key="4">
    <source>
        <dbReference type="EMBL" id="KAJ7725449.1"/>
    </source>
</evidence>
<keyword evidence="2" id="KW-1133">Transmembrane helix</keyword>
<reference evidence="4" key="1">
    <citation type="submission" date="2023-03" db="EMBL/GenBank/DDBJ databases">
        <title>Massive genome expansion in bonnet fungi (Mycena s.s.) driven by repeated elements and novel gene families across ecological guilds.</title>
        <authorList>
            <consortium name="Lawrence Berkeley National Laboratory"/>
            <person name="Harder C.B."/>
            <person name="Miyauchi S."/>
            <person name="Viragh M."/>
            <person name="Kuo A."/>
            <person name="Thoen E."/>
            <person name="Andreopoulos B."/>
            <person name="Lu D."/>
            <person name="Skrede I."/>
            <person name="Drula E."/>
            <person name="Henrissat B."/>
            <person name="Morin E."/>
            <person name="Kohler A."/>
            <person name="Barry K."/>
            <person name="LaButti K."/>
            <person name="Morin E."/>
            <person name="Salamov A."/>
            <person name="Lipzen A."/>
            <person name="Mereny Z."/>
            <person name="Hegedus B."/>
            <person name="Baldrian P."/>
            <person name="Stursova M."/>
            <person name="Weitz H."/>
            <person name="Taylor A."/>
            <person name="Grigoriev I.V."/>
            <person name="Nagy L.G."/>
            <person name="Martin F."/>
            <person name="Kauserud H."/>
        </authorList>
    </citation>
    <scope>NUCLEOTIDE SEQUENCE</scope>
    <source>
        <strain evidence="4">CBHHK182m</strain>
    </source>
</reference>
<dbReference type="Proteomes" id="UP001215598">
    <property type="component" value="Unassembled WGS sequence"/>
</dbReference>
<evidence type="ECO:0000256" key="2">
    <source>
        <dbReference type="SAM" id="Phobius"/>
    </source>
</evidence>
<sequence length="234" mass="25875">MMARNLIAVMLISHAACAINKVLFVYTPRSYRLERHWGCWGHRGGQQDHFPAKISSKLAGLRGPSYTPYRGVAHVLCRRVVNVSLAIDFTFCVLTEITLFLIPPILAIHLFNTTTWLKHDPLIFRLATSYFKGNGKAEHAEVDGRNRDEAAIAKLAPGGNHTSTSSEQPSKEENIHQAGIAEETGGIYRCLVYSVVLVLLSILIVVQTFKIEDMTAIRTGSGPESATMRLDSRG</sequence>
<evidence type="ECO:0000313" key="5">
    <source>
        <dbReference type="Proteomes" id="UP001215598"/>
    </source>
</evidence>
<feature type="signal peptide" evidence="3">
    <location>
        <begin position="1"/>
        <end position="18"/>
    </location>
</feature>